<gene>
    <name evidence="3" type="ORF">ACFO3A_04150</name>
</gene>
<sequence>MGTNDRDYWREKYNKTTNYTEKSDFRVGSSDPTHWREDELHSMRQDRKTASKKGRTLLTTIFFWGCFFLSIYYAYKYFEQPNQALRSLRLPILHQPAEQKNPISVEVERLHLESQRLELERQRLEAQERREAAKAAAWSRFYQPSAFCNANATVECANAYIRAKRKFDDEWRE</sequence>
<evidence type="ECO:0000313" key="3">
    <source>
        <dbReference type="EMBL" id="MFC4621401.1"/>
    </source>
</evidence>
<organism evidence="3 4">
    <name type="scientific">Comamonas nitrativorans</name>
    <dbReference type="NCBI Taxonomy" id="108437"/>
    <lineage>
        <taxon>Bacteria</taxon>
        <taxon>Pseudomonadati</taxon>
        <taxon>Pseudomonadota</taxon>
        <taxon>Betaproteobacteria</taxon>
        <taxon>Burkholderiales</taxon>
        <taxon>Comamonadaceae</taxon>
        <taxon>Comamonas</taxon>
    </lineage>
</organism>
<keyword evidence="1" id="KW-0175">Coiled coil</keyword>
<evidence type="ECO:0000256" key="2">
    <source>
        <dbReference type="SAM" id="Phobius"/>
    </source>
</evidence>
<keyword evidence="2" id="KW-1133">Transmembrane helix</keyword>
<evidence type="ECO:0008006" key="5">
    <source>
        <dbReference type="Google" id="ProtNLM"/>
    </source>
</evidence>
<evidence type="ECO:0000313" key="4">
    <source>
        <dbReference type="Proteomes" id="UP001595967"/>
    </source>
</evidence>
<accession>A0ABV9GT72</accession>
<reference evidence="4" key="1">
    <citation type="journal article" date="2019" name="Int. J. Syst. Evol. Microbiol.">
        <title>The Global Catalogue of Microorganisms (GCM) 10K type strain sequencing project: providing services to taxonomists for standard genome sequencing and annotation.</title>
        <authorList>
            <consortium name="The Broad Institute Genomics Platform"/>
            <consortium name="The Broad Institute Genome Sequencing Center for Infectious Disease"/>
            <person name="Wu L."/>
            <person name="Ma J."/>
        </authorList>
    </citation>
    <scope>NUCLEOTIDE SEQUENCE [LARGE SCALE GENOMIC DNA]</scope>
    <source>
        <strain evidence="4">JCM 11650</strain>
    </source>
</reference>
<feature type="coiled-coil region" evidence="1">
    <location>
        <begin position="107"/>
        <end position="136"/>
    </location>
</feature>
<dbReference type="EMBL" id="JBHSEW010000002">
    <property type="protein sequence ID" value="MFC4621401.1"/>
    <property type="molecule type" value="Genomic_DNA"/>
</dbReference>
<keyword evidence="2" id="KW-0812">Transmembrane</keyword>
<feature type="transmembrane region" description="Helical" evidence="2">
    <location>
        <begin position="57"/>
        <end position="75"/>
    </location>
</feature>
<keyword evidence="4" id="KW-1185">Reference proteome</keyword>
<dbReference type="RefSeq" id="WP_377724226.1">
    <property type="nucleotide sequence ID" value="NZ_JBHSEW010000002.1"/>
</dbReference>
<keyword evidence="2" id="KW-0472">Membrane</keyword>
<name>A0ABV9GT72_9BURK</name>
<proteinExistence type="predicted"/>
<comment type="caution">
    <text evidence="3">The sequence shown here is derived from an EMBL/GenBank/DDBJ whole genome shotgun (WGS) entry which is preliminary data.</text>
</comment>
<protein>
    <recommendedName>
        <fullName evidence="5">Transmembrane protein</fullName>
    </recommendedName>
</protein>
<dbReference type="Proteomes" id="UP001595967">
    <property type="component" value="Unassembled WGS sequence"/>
</dbReference>
<evidence type="ECO:0000256" key="1">
    <source>
        <dbReference type="SAM" id="Coils"/>
    </source>
</evidence>